<dbReference type="EMBL" id="GGFL01009395">
    <property type="protein sequence ID" value="MBW73573.1"/>
    <property type="molecule type" value="Transcribed_RNA"/>
</dbReference>
<keyword evidence="1" id="KW-0732">Signal</keyword>
<proteinExistence type="predicted"/>
<reference evidence="2" key="1">
    <citation type="submission" date="2018-01" db="EMBL/GenBank/DDBJ databases">
        <title>An insight into the sialome of Amazonian anophelines.</title>
        <authorList>
            <person name="Ribeiro J.M."/>
            <person name="Scarpassa V."/>
            <person name="Calvo E."/>
        </authorList>
    </citation>
    <scope>NUCLEOTIDE SEQUENCE</scope>
</reference>
<dbReference type="AlphaFoldDB" id="A0A2M4D7N2"/>
<accession>A0A2M4D7N2</accession>
<sequence>MADRQAGRLVAWLTGSLADWLAGWQAAAATCRYIPVSLSIFSISCSTCELPPRSSPFGVALSPPRGCCCFFFFNRSSISTNGFLSRD</sequence>
<protein>
    <submittedName>
        <fullName evidence="2">Putative secreted protein</fullName>
    </submittedName>
</protein>
<feature type="signal peptide" evidence="1">
    <location>
        <begin position="1"/>
        <end position="18"/>
    </location>
</feature>
<evidence type="ECO:0000313" key="2">
    <source>
        <dbReference type="EMBL" id="MBW73573.1"/>
    </source>
</evidence>
<feature type="chain" id="PRO_5014772915" evidence="1">
    <location>
        <begin position="19"/>
        <end position="87"/>
    </location>
</feature>
<evidence type="ECO:0000256" key="1">
    <source>
        <dbReference type="SAM" id="SignalP"/>
    </source>
</evidence>
<name>A0A2M4D7N2_ANODA</name>
<organism evidence="2">
    <name type="scientific">Anopheles darlingi</name>
    <name type="common">Mosquito</name>
    <dbReference type="NCBI Taxonomy" id="43151"/>
    <lineage>
        <taxon>Eukaryota</taxon>
        <taxon>Metazoa</taxon>
        <taxon>Ecdysozoa</taxon>
        <taxon>Arthropoda</taxon>
        <taxon>Hexapoda</taxon>
        <taxon>Insecta</taxon>
        <taxon>Pterygota</taxon>
        <taxon>Neoptera</taxon>
        <taxon>Endopterygota</taxon>
        <taxon>Diptera</taxon>
        <taxon>Nematocera</taxon>
        <taxon>Culicoidea</taxon>
        <taxon>Culicidae</taxon>
        <taxon>Anophelinae</taxon>
        <taxon>Anopheles</taxon>
    </lineage>
</organism>